<evidence type="ECO:0000256" key="6">
    <source>
        <dbReference type="ARBA" id="ARBA00023180"/>
    </source>
</evidence>
<feature type="signal peptide" evidence="7">
    <location>
        <begin position="1"/>
        <end position="22"/>
    </location>
</feature>
<dbReference type="InterPro" id="IPR002000">
    <property type="entry name" value="Lysosome-assoc_membr_glycop"/>
</dbReference>
<reference evidence="8" key="1">
    <citation type="submission" date="2022-11" db="EMBL/GenBank/DDBJ databases">
        <title>Centuries of genome instability and evolution in soft-shell clam transmissible cancer (bioRxiv).</title>
        <authorList>
            <person name="Hart S.F.M."/>
            <person name="Yonemitsu M.A."/>
            <person name="Giersch R.M."/>
            <person name="Beal B.F."/>
            <person name="Arriagada G."/>
            <person name="Davis B.W."/>
            <person name="Ostrander E.A."/>
            <person name="Goff S.P."/>
            <person name="Metzger M.J."/>
        </authorList>
    </citation>
    <scope>NUCLEOTIDE SEQUENCE</scope>
    <source>
        <strain evidence="8">MELC-2E11</strain>
        <tissue evidence="8">Siphon/mantle</tissue>
    </source>
</reference>
<evidence type="ECO:0000256" key="3">
    <source>
        <dbReference type="ARBA" id="ARBA00022729"/>
    </source>
</evidence>
<keyword evidence="6" id="KW-0325">Glycoprotein</keyword>
<keyword evidence="5" id="KW-0472">Membrane</keyword>
<evidence type="ECO:0000313" key="8">
    <source>
        <dbReference type="EMBL" id="WAR27922.1"/>
    </source>
</evidence>
<dbReference type="PANTHER" id="PTHR11506">
    <property type="entry name" value="LYSOSOME-ASSOCIATED MEMBRANE GLYCOPROTEIN"/>
    <property type="match status" value="1"/>
</dbReference>
<keyword evidence="9" id="KW-1185">Reference proteome</keyword>
<feature type="chain" id="PRO_5045858566" evidence="7">
    <location>
        <begin position="23"/>
        <end position="230"/>
    </location>
</feature>
<keyword evidence="3 7" id="KW-0732">Signal</keyword>
<evidence type="ECO:0000313" key="9">
    <source>
        <dbReference type="Proteomes" id="UP001164746"/>
    </source>
</evidence>
<keyword evidence="2" id="KW-0812">Transmembrane</keyword>
<evidence type="ECO:0000256" key="1">
    <source>
        <dbReference type="ARBA" id="ARBA00004251"/>
    </source>
</evidence>
<dbReference type="PANTHER" id="PTHR11506:SF35">
    <property type="entry name" value="LYSOSOME-ASSOCIATED MEMBRANE GLYCOPROTEIN 5"/>
    <property type="match status" value="1"/>
</dbReference>
<protein>
    <submittedName>
        <fullName evidence="8">Uncharacterized protein</fullName>
    </submittedName>
</protein>
<evidence type="ECO:0000256" key="4">
    <source>
        <dbReference type="ARBA" id="ARBA00022989"/>
    </source>
</evidence>
<evidence type="ECO:0000256" key="7">
    <source>
        <dbReference type="SAM" id="SignalP"/>
    </source>
</evidence>
<dbReference type="Gene3D" id="2.40.160.110">
    <property type="match status" value="1"/>
</dbReference>
<gene>
    <name evidence="8" type="ORF">MAR_013626</name>
</gene>
<organism evidence="8 9">
    <name type="scientific">Mya arenaria</name>
    <name type="common">Soft-shell clam</name>
    <dbReference type="NCBI Taxonomy" id="6604"/>
    <lineage>
        <taxon>Eukaryota</taxon>
        <taxon>Metazoa</taxon>
        <taxon>Spiralia</taxon>
        <taxon>Lophotrochozoa</taxon>
        <taxon>Mollusca</taxon>
        <taxon>Bivalvia</taxon>
        <taxon>Autobranchia</taxon>
        <taxon>Heteroconchia</taxon>
        <taxon>Euheterodonta</taxon>
        <taxon>Imparidentia</taxon>
        <taxon>Neoheterodontei</taxon>
        <taxon>Myida</taxon>
        <taxon>Myoidea</taxon>
        <taxon>Myidae</taxon>
        <taxon>Mya</taxon>
    </lineage>
</organism>
<dbReference type="EMBL" id="CP111026">
    <property type="protein sequence ID" value="WAR27922.1"/>
    <property type="molecule type" value="Genomic_DNA"/>
</dbReference>
<evidence type="ECO:0000256" key="2">
    <source>
        <dbReference type="ARBA" id="ARBA00022692"/>
    </source>
</evidence>
<dbReference type="Proteomes" id="UP001164746">
    <property type="component" value="Chromosome 15"/>
</dbReference>
<evidence type="ECO:0000256" key="5">
    <source>
        <dbReference type="ARBA" id="ARBA00023136"/>
    </source>
</evidence>
<accession>A0ABY7G0F6</accession>
<proteinExistence type="predicted"/>
<name>A0ABY7G0F6_MYAAR</name>
<sequence>MAHCNILFILALVSGIINFANGKTFTCEDGRGSPCIILEMDATFNLTMSGNETQTSMFSLETASVDKNACICQDHSIRKPSMSIKTFPSNDTLTVLFSLETANVYMKPLFYMRPHKHFNTSDHNNIEFVTSADLPIGNNGSSYKCMSSQNIAFQRTGPYGMTMTMMNLHVQAYGIKNGNLSPATSCPADMPTVRPVTTGTTTPMSHTMSTHEPHSTITPVIIFIMYFLYM</sequence>
<keyword evidence="4" id="KW-1133">Transmembrane helix</keyword>
<comment type="subcellular location">
    <subcellularLocation>
        <location evidence="1">Cell membrane</location>
        <topology evidence="1">Single-pass type I membrane protein</topology>
    </subcellularLocation>
</comment>